<evidence type="ECO:0000256" key="3">
    <source>
        <dbReference type="ARBA" id="ARBA00019015"/>
    </source>
</evidence>
<dbReference type="InterPro" id="IPR037925">
    <property type="entry name" value="FlgE/F/G-like"/>
</dbReference>
<keyword evidence="11" id="KW-1185">Reference proteome</keyword>
<dbReference type="eggNOG" id="COG1749">
    <property type="taxonomic scope" value="Bacteria"/>
</dbReference>
<dbReference type="Pfam" id="PF22692">
    <property type="entry name" value="LlgE_F_G_D1"/>
    <property type="match status" value="1"/>
</dbReference>
<dbReference type="GO" id="GO:0005829">
    <property type="term" value="C:cytosol"/>
    <property type="evidence" value="ECO:0007669"/>
    <property type="project" value="TreeGrafter"/>
</dbReference>
<organism evidence="10 11">
    <name type="scientific">Terriglobus saanensis (strain ATCC BAA-1853 / DSM 23119 / SP1PR4)</name>
    <dbReference type="NCBI Taxonomy" id="401053"/>
    <lineage>
        <taxon>Bacteria</taxon>
        <taxon>Pseudomonadati</taxon>
        <taxon>Acidobacteriota</taxon>
        <taxon>Terriglobia</taxon>
        <taxon>Terriglobales</taxon>
        <taxon>Acidobacteriaceae</taxon>
        <taxon>Terriglobus</taxon>
    </lineage>
</organism>
<keyword evidence="4 5" id="KW-0975">Bacterial flagellum</keyword>
<protein>
    <recommendedName>
        <fullName evidence="3 5">Flagellar hook protein FlgE</fullName>
    </recommendedName>
</protein>
<keyword evidence="10" id="KW-0966">Cell projection</keyword>
<dbReference type="PROSITE" id="PS00588">
    <property type="entry name" value="FLAGELLA_BB_ROD"/>
    <property type="match status" value="1"/>
</dbReference>
<gene>
    <name evidence="10" type="ordered locus">AciPR4_1819</name>
</gene>
<dbReference type="PANTHER" id="PTHR30435">
    <property type="entry name" value="FLAGELLAR PROTEIN"/>
    <property type="match status" value="1"/>
</dbReference>
<dbReference type="KEGG" id="tsa:AciPR4_1819"/>
<dbReference type="AlphaFoldDB" id="E8V4Z7"/>
<dbReference type="InterPro" id="IPR011491">
    <property type="entry name" value="FlgE_D2"/>
</dbReference>
<dbReference type="GO" id="GO:0009424">
    <property type="term" value="C:bacterial-type flagellum hook"/>
    <property type="evidence" value="ECO:0007669"/>
    <property type="project" value="TreeGrafter"/>
</dbReference>
<feature type="domain" description="Flagellar hook protein FlgE D2" evidence="8">
    <location>
        <begin position="176"/>
        <end position="287"/>
    </location>
</feature>
<evidence type="ECO:0000313" key="10">
    <source>
        <dbReference type="EMBL" id="ADV82625.1"/>
    </source>
</evidence>
<dbReference type="OrthoDB" id="9804559at2"/>
<dbReference type="InterPro" id="IPR010930">
    <property type="entry name" value="Flg_bb/hook_C_dom"/>
</dbReference>
<sequence>MPSFSIALSGLKADSVALDTIGNNLANMNSVAYKKQNVNFSDLFYQTIGVSGANTPQQVGLGTQVSDISTDYTQGGFNPGGSSTQMAINGDGFFVVSNGGVQELTRNGDFQLDSSGNLITSDGQSVMGYAATGGVVNGNTALSALNIPTGQTQAATATTAITMTAVLNSGAAVGTSFSTSTPAFDSLGQSHSVTTTFTKTGDNTWDYSVTLPSGDAGAATGNTGTLTFDSNGALISPTTNISNISFTGMKDQASDMNLQWPLYNSTGGGLITQTAVTASSANFAANGSPSGKYQSFSVDSTGTITAQFSNGNTEVLGQVALATVSNEQGLTRMGNDLYVASRASGSPNVGVAGVGGRGDIEGNALELSNVDISTEFANLIVAQRAFEANSKTVTTFDTVTQDTIAMIR</sequence>
<dbReference type="GO" id="GO:0071978">
    <property type="term" value="P:bacterial-type flagellum-dependent swarming motility"/>
    <property type="evidence" value="ECO:0007669"/>
    <property type="project" value="TreeGrafter"/>
</dbReference>
<feature type="domain" description="Flagellar hook protein FlgE/F/G-like D1" evidence="9">
    <location>
        <begin position="87"/>
        <end position="152"/>
    </location>
</feature>
<dbReference type="Pfam" id="PF07559">
    <property type="entry name" value="FlgE_D2"/>
    <property type="match status" value="1"/>
</dbReference>
<feature type="domain" description="Flagellar basal body rod protein N-terminal" evidence="6">
    <location>
        <begin position="6"/>
        <end position="34"/>
    </location>
</feature>
<keyword evidence="10" id="KW-0282">Flagellum</keyword>
<evidence type="ECO:0000256" key="5">
    <source>
        <dbReference type="RuleBase" id="RU362116"/>
    </source>
</evidence>
<dbReference type="Pfam" id="PF06429">
    <property type="entry name" value="Flg_bbr_C"/>
    <property type="match status" value="1"/>
</dbReference>
<dbReference type="SUPFAM" id="SSF117143">
    <property type="entry name" value="Flagellar hook protein flgE"/>
    <property type="match status" value="1"/>
</dbReference>
<dbReference type="HOGENOM" id="CLU_013687_2_4_0"/>
<name>E8V4Z7_TERSS</name>
<evidence type="ECO:0000259" key="6">
    <source>
        <dbReference type="Pfam" id="PF00460"/>
    </source>
</evidence>
<evidence type="ECO:0000259" key="9">
    <source>
        <dbReference type="Pfam" id="PF22692"/>
    </source>
</evidence>
<dbReference type="STRING" id="401053.AciPR4_1819"/>
<evidence type="ECO:0000259" key="7">
    <source>
        <dbReference type="Pfam" id="PF06429"/>
    </source>
</evidence>
<dbReference type="Gene3D" id="2.60.98.20">
    <property type="entry name" value="Flagellar hook protein FlgE"/>
    <property type="match status" value="1"/>
</dbReference>
<evidence type="ECO:0000313" key="11">
    <source>
        <dbReference type="Proteomes" id="UP000006844"/>
    </source>
</evidence>
<dbReference type="Pfam" id="PF00460">
    <property type="entry name" value="Flg_bb_rod"/>
    <property type="match status" value="1"/>
</dbReference>
<evidence type="ECO:0000259" key="8">
    <source>
        <dbReference type="Pfam" id="PF07559"/>
    </source>
</evidence>
<dbReference type="InterPro" id="IPR053967">
    <property type="entry name" value="LlgE_F_G-like_D1"/>
</dbReference>
<evidence type="ECO:0000256" key="1">
    <source>
        <dbReference type="ARBA" id="ARBA00004117"/>
    </source>
</evidence>
<dbReference type="GO" id="GO:0009425">
    <property type="term" value="C:bacterial-type flagellum basal body"/>
    <property type="evidence" value="ECO:0007669"/>
    <property type="project" value="UniProtKB-SubCell"/>
</dbReference>
<dbReference type="Proteomes" id="UP000006844">
    <property type="component" value="Chromosome"/>
</dbReference>
<dbReference type="PANTHER" id="PTHR30435:SF1">
    <property type="entry name" value="FLAGELLAR HOOK PROTEIN FLGE"/>
    <property type="match status" value="1"/>
</dbReference>
<evidence type="ECO:0000256" key="2">
    <source>
        <dbReference type="ARBA" id="ARBA00009677"/>
    </source>
</evidence>
<dbReference type="EMBL" id="CP002467">
    <property type="protein sequence ID" value="ADV82625.1"/>
    <property type="molecule type" value="Genomic_DNA"/>
</dbReference>
<comment type="subcellular location">
    <subcellularLocation>
        <location evidence="1 5">Bacterial flagellum basal body</location>
    </subcellularLocation>
</comment>
<dbReference type="InterPro" id="IPR001444">
    <property type="entry name" value="Flag_bb_rod_N"/>
</dbReference>
<reference evidence="10 11" key="1">
    <citation type="journal article" date="2012" name="Stand. Genomic Sci.">
        <title>Complete genome sequence of Terriglobus saanensis type strain SP1PR4(T), an Acidobacteria from tundra soil.</title>
        <authorList>
            <person name="Rawat S.R."/>
            <person name="Mannisto M.K."/>
            <person name="Starovoytov V."/>
            <person name="Goodwin L."/>
            <person name="Nolan M."/>
            <person name="Hauser L."/>
            <person name="Land M."/>
            <person name="Davenport K.W."/>
            <person name="Woyke T."/>
            <person name="Haggblom M.M."/>
        </authorList>
    </citation>
    <scope>NUCLEOTIDE SEQUENCE</scope>
    <source>
        <strain evidence="11">ATCC BAA-1853 / DSM 23119 / SP1PR4</strain>
    </source>
</reference>
<evidence type="ECO:0000256" key="4">
    <source>
        <dbReference type="ARBA" id="ARBA00023143"/>
    </source>
</evidence>
<comment type="similarity">
    <text evidence="2 5">Belongs to the flagella basal body rod proteins family.</text>
</comment>
<dbReference type="RefSeq" id="WP_013568358.1">
    <property type="nucleotide sequence ID" value="NC_014963.1"/>
</dbReference>
<comment type="function">
    <text evidence="5">A flexible structure which links the flagellar filament to the drive apparatus in the basal body.</text>
</comment>
<keyword evidence="10" id="KW-0969">Cilium</keyword>
<dbReference type="NCBIfam" id="TIGR03506">
    <property type="entry name" value="FlgEFG_subfam"/>
    <property type="match status" value="1"/>
</dbReference>
<accession>E8V4Z7</accession>
<dbReference type="InterPro" id="IPR020013">
    <property type="entry name" value="Flagellar_FlgE/F/G"/>
</dbReference>
<proteinExistence type="inferred from homology"/>
<dbReference type="InterPro" id="IPR037058">
    <property type="entry name" value="Falgellar_hook_FlgE_sf"/>
</dbReference>
<feature type="domain" description="Flagellar basal-body/hook protein C-terminal" evidence="7">
    <location>
        <begin position="363"/>
        <end position="405"/>
    </location>
</feature>
<dbReference type="InterPro" id="IPR019776">
    <property type="entry name" value="Flagellar_basal_body_rod_CS"/>
</dbReference>